<evidence type="ECO:0000313" key="3">
    <source>
        <dbReference type="Proteomes" id="UP000001351"/>
    </source>
</evidence>
<keyword evidence="3" id="KW-1185">Reference proteome</keyword>
<feature type="region of interest" description="Disordered" evidence="1">
    <location>
        <begin position="1"/>
        <end position="21"/>
    </location>
</feature>
<gene>
    <name evidence="2" type="ordered locus">STAUR_4146</name>
</gene>
<dbReference type="InterPro" id="IPR008775">
    <property type="entry name" value="Phytyl_CoA_dOase-like"/>
</dbReference>
<proteinExistence type="predicted"/>
<dbReference type="AlphaFoldDB" id="E3FPB8"/>
<name>E3FPB8_STIAD</name>
<keyword evidence="2" id="KW-0223">Dioxygenase</keyword>
<reference evidence="2 3" key="1">
    <citation type="journal article" date="2011" name="Mol. Biol. Evol.">
        <title>Comparative genomic analysis of fruiting body formation in Myxococcales.</title>
        <authorList>
            <person name="Huntley S."/>
            <person name="Hamann N."/>
            <person name="Wegener-Feldbrugge S."/>
            <person name="Treuner-Lange A."/>
            <person name="Kube M."/>
            <person name="Reinhardt R."/>
            <person name="Klages S."/>
            <person name="Muller R."/>
            <person name="Ronning C.M."/>
            <person name="Nierman W.C."/>
            <person name="Sogaard-Andersen L."/>
        </authorList>
    </citation>
    <scope>NUCLEOTIDE SEQUENCE [LARGE SCALE GENOMIC DNA]</scope>
    <source>
        <strain evidence="2 3">DW4/3-1</strain>
    </source>
</reference>
<evidence type="ECO:0000313" key="2">
    <source>
        <dbReference type="EMBL" id="ADO71928.1"/>
    </source>
</evidence>
<dbReference type="PANTHER" id="PTHR20883:SF49">
    <property type="entry name" value="PHYTANOYL-COA DIOXYGENASE"/>
    <property type="match status" value="1"/>
</dbReference>
<dbReference type="GO" id="GO:0016706">
    <property type="term" value="F:2-oxoglutarate-dependent dioxygenase activity"/>
    <property type="evidence" value="ECO:0007669"/>
    <property type="project" value="UniProtKB-ARBA"/>
</dbReference>
<dbReference type="EMBL" id="CP002271">
    <property type="protein sequence ID" value="ADO71928.1"/>
    <property type="molecule type" value="Genomic_DNA"/>
</dbReference>
<dbReference type="RefSeq" id="WP_013376079.1">
    <property type="nucleotide sequence ID" value="NC_014623.1"/>
</dbReference>
<keyword evidence="2" id="KW-0560">Oxidoreductase</keyword>
<accession>E3FPB8</accession>
<dbReference type="Gene3D" id="2.60.120.620">
    <property type="entry name" value="q2cbj1_9rhob like domain"/>
    <property type="match status" value="1"/>
</dbReference>
<dbReference type="HOGENOM" id="CLU_048953_8_0_7"/>
<dbReference type="GO" id="GO:0005506">
    <property type="term" value="F:iron ion binding"/>
    <property type="evidence" value="ECO:0007669"/>
    <property type="project" value="UniProtKB-ARBA"/>
</dbReference>
<evidence type="ECO:0000256" key="1">
    <source>
        <dbReference type="SAM" id="MobiDB-lite"/>
    </source>
</evidence>
<dbReference type="STRING" id="378806.STAUR_4146"/>
<protein>
    <submittedName>
        <fullName evidence="2">Phytanoyl-CoA dioxygenase family protein</fullName>
    </submittedName>
</protein>
<dbReference type="KEGG" id="sur:STAUR_4146"/>
<dbReference type="Proteomes" id="UP000001351">
    <property type="component" value="Chromosome"/>
</dbReference>
<dbReference type="eggNOG" id="COG5285">
    <property type="taxonomic scope" value="Bacteria"/>
</dbReference>
<dbReference type="PANTHER" id="PTHR20883">
    <property type="entry name" value="PHYTANOYL-COA DIOXYGENASE DOMAIN CONTAINING 1"/>
    <property type="match status" value="1"/>
</dbReference>
<organism evidence="2 3">
    <name type="scientific">Stigmatella aurantiaca (strain DW4/3-1)</name>
    <dbReference type="NCBI Taxonomy" id="378806"/>
    <lineage>
        <taxon>Bacteria</taxon>
        <taxon>Pseudomonadati</taxon>
        <taxon>Myxococcota</taxon>
        <taxon>Myxococcia</taxon>
        <taxon>Myxococcales</taxon>
        <taxon>Cystobacterineae</taxon>
        <taxon>Archangiaceae</taxon>
        <taxon>Stigmatella</taxon>
    </lineage>
</organism>
<dbReference type="SUPFAM" id="SSF51197">
    <property type="entry name" value="Clavaminate synthase-like"/>
    <property type="match status" value="1"/>
</dbReference>
<sequence length="310" mass="34806">MIAHGVSPESSPPPEGLTGKLPSIEEKYALPEGMIETFRRDGHVKLRGVLSPEEIEAYRPHLKRVVESHSTETHAMERKVAGNGKNWMFVNNLWTRDDLTRHFIQNRRLARLAADLLGVEGVRLFRDQSYFKGPGGSNTPWHQDARFMPLDTDKIITFWIPLTAITPAMAPMGYVTGSHRAEYLGTSNGDDESMDRFEEELRLKGFQIANYGHFDVGDIAAHWASTLHSSRTNDAPILREIVVIVYFADGAHVAPEKPLTKTAHPSEFYATIIQRENRSTSLPGLKPGDLAAGPMTPLVYRREWDALPVR</sequence>
<dbReference type="Pfam" id="PF05721">
    <property type="entry name" value="PhyH"/>
    <property type="match status" value="1"/>
</dbReference>